<evidence type="ECO:0000313" key="4">
    <source>
        <dbReference type="Proteomes" id="UP001239522"/>
    </source>
</evidence>
<dbReference type="Proteomes" id="UP001239522">
    <property type="component" value="Chromosome"/>
</dbReference>
<gene>
    <name evidence="3" type="ORF">P8A18_06235</name>
</gene>
<name>A0ABY9HFK3_9ACTN</name>
<keyword evidence="2" id="KW-1133">Transmembrane helix</keyword>
<feature type="region of interest" description="Disordered" evidence="1">
    <location>
        <begin position="96"/>
        <end position="116"/>
    </location>
</feature>
<feature type="transmembrane region" description="Helical" evidence="2">
    <location>
        <begin position="72"/>
        <end position="94"/>
    </location>
</feature>
<feature type="region of interest" description="Disordered" evidence="1">
    <location>
        <begin position="1"/>
        <end position="46"/>
    </location>
</feature>
<feature type="transmembrane region" description="Helical" evidence="2">
    <location>
        <begin position="46"/>
        <end position="66"/>
    </location>
</feature>
<dbReference type="RefSeq" id="WP_306052481.1">
    <property type="nucleotide sequence ID" value="NZ_CP120997.1"/>
</dbReference>
<sequence>MDATESQGGKAAPAQGPKPPDGPHPGPGPACVDLRAGPDRPRSRRAAAGAVLTGWASAALTALLLLTPAPLAAVAVTATAGAAAMGGLGVVAGLRRREERRETEALTAAFGSTRTP</sequence>
<keyword evidence="2" id="KW-0812">Transmembrane</keyword>
<feature type="compositionally biased region" description="Pro residues" evidence="1">
    <location>
        <begin position="16"/>
        <end position="28"/>
    </location>
</feature>
<evidence type="ECO:0000313" key="3">
    <source>
        <dbReference type="EMBL" id="WLQ33071.1"/>
    </source>
</evidence>
<evidence type="ECO:0000256" key="2">
    <source>
        <dbReference type="SAM" id="Phobius"/>
    </source>
</evidence>
<keyword evidence="2" id="KW-0472">Membrane</keyword>
<keyword evidence="4" id="KW-1185">Reference proteome</keyword>
<organism evidence="3 4">
    <name type="scientific">Streptomyces castrisilvae</name>
    <dbReference type="NCBI Taxonomy" id="3033811"/>
    <lineage>
        <taxon>Bacteria</taxon>
        <taxon>Bacillati</taxon>
        <taxon>Actinomycetota</taxon>
        <taxon>Actinomycetes</taxon>
        <taxon>Kitasatosporales</taxon>
        <taxon>Streptomycetaceae</taxon>
        <taxon>Streptomyces</taxon>
    </lineage>
</organism>
<protein>
    <submittedName>
        <fullName evidence="3">Uncharacterized protein</fullName>
    </submittedName>
</protein>
<dbReference type="EMBL" id="CP120997">
    <property type="protein sequence ID" value="WLQ33071.1"/>
    <property type="molecule type" value="Genomic_DNA"/>
</dbReference>
<reference evidence="3 4" key="1">
    <citation type="submission" date="2023-03" db="EMBL/GenBank/DDBJ databases">
        <title>Isolation and description of six Streptomyces strains from soil environments, able to metabolize different microbial glucans.</title>
        <authorList>
            <person name="Widen T."/>
            <person name="Larsbrink J."/>
        </authorList>
    </citation>
    <scope>NUCLEOTIDE SEQUENCE [LARGE SCALE GENOMIC DNA]</scope>
    <source>
        <strain evidence="3 4">Mut1</strain>
    </source>
</reference>
<accession>A0ABY9HFK3</accession>
<proteinExistence type="predicted"/>
<evidence type="ECO:0000256" key="1">
    <source>
        <dbReference type="SAM" id="MobiDB-lite"/>
    </source>
</evidence>